<dbReference type="PROSITE" id="PS51123">
    <property type="entry name" value="OMPA_2"/>
    <property type="match status" value="1"/>
</dbReference>
<keyword evidence="4 8" id="KW-0812">Transmembrane</keyword>
<sequence>MAGSRRKKNNGGEEDKGAGMERWLISYADFITLLMVFFVMMYAMSKVDIDKYAAMASSLNIVLKGQSQTLLESPGPSIIEGAAGTARPETPGSPDVQQGELQAVKEQIEAFIKAEELQVSNPGSGQTTTKLSNYINIIEQERGLVISFKDTLLFASGSADLTPQAQAIIVQVGKSLVNIPNYIRVEGHTDNRPIHTAKFPSNWELSVLRASNVVQVLQSEAGISPERLSIIGYGEYRPLVPNENSISQAMNRRVDVVILKKKYDYFEPTTPSTPRPGHE</sequence>
<evidence type="ECO:0000313" key="11">
    <source>
        <dbReference type="Proteomes" id="UP000045545"/>
    </source>
</evidence>
<dbReference type="CDD" id="cd07185">
    <property type="entry name" value="OmpA_C-like"/>
    <property type="match status" value="1"/>
</dbReference>
<comment type="similarity">
    <text evidence="2">Belongs to the MotB family.</text>
</comment>
<dbReference type="STRING" id="690567.2461"/>
<accession>A0A0E4GWU0</accession>
<evidence type="ECO:0000256" key="7">
    <source>
        <dbReference type="PROSITE-ProRule" id="PRU00473"/>
    </source>
</evidence>
<organism evidence="10 11">
    <name type="scientific">Syntrophomonas zehnderi OL-4</name>
    <dbReference type="NCBI Taxonomy" id="690567"/>
    <lineage>
        <taxon>Bacteria</taxon>
        <taxon>Bacillati</taxon>
        <taxon>Bacillota</taxon>
        <taxon>Clostridia</taxon>
        <taxon>Eubacteriales</taxon>
        <taxon>Syntrophomonadaceae</taxon>
        <taxon>Syntrophomonas</taxon>
    </lineage>
</organism>
<evidence type="ECO:0000256" key="5">
    <source>
        <dbReference type="ARBA" id="ARBA00022989"/>
    </source>
</evidence>
<evidence type="ECO:0000313" key="10">
    <source>
        <dbReference type="EMBL" id="CQB51998.1"/>
    </source>
</evidence>
<evidence type="ECO:0000259" key="9">
    <source>
        <dbReference type="PROSITE" id="PS51123"/>
    </source>
</evidence>
<feature type="domain" description="OmpA-like" evidence="9">
    <location>
        <begin position="141"/>
        <end position="262"/>
    </location>
</feature>
<dbReference type="EMBL" id="CGIH01000042">
    <property type="protein sequence ID" value="CQB51998.1"/>
    <property type="molecule type" value="Genomic_DNA"/>
</dbReference>
<proteinExistence type="inferred from homology"/>
<dbReference type="PANTHER" id="PTHR30329:SF21">
    <property type="entry name" value="LIPOPROTEIN YIAD-RELATED"/>
    <property type="match status" value="1"/>
</dbReference>
<dbReference type="AlphaFoldDB" id="A0A0E4GWU0"/>
<keyword evidence="5 8" id="KW-1133">Transmembrane helix</keyword>
<keyword evidence="3" id="KW-1003">Cell membrane</keyword>
<dbReference type="OrthoDB" id="9815217at2"/>
<reference evidence="10 11" key="1">
    <citation type="submission" date="2015-03" db="EMBL/GenBank/DDBJ databases">
        <authorList>
            <person name="Murphy D."/>
        </authorList>
    </citation>
    <scope>NUCLEOTIDE SEQUENCE [LARGE SCALE GENOMIC DNA]</scope>
    <source>
        <strain evidence="10 11">OL-4</strain>
    </source>
</reference>
<evidence type="ECO:0000256" key="6">
    <source>
        <dbReference type="ARBA" id="ARBA00023136"/>
    </source>
</evidence>
<dbReference type="Proteomes" id="UP000045545">
    <property type="component" value="Unassembled WGS sequence"/>
</dbReference>
<dbReference type="Pfam" id="PF00691">
    <property type="entry name" value="OmpA"/>
    <property type="match status" value="1"/>
</dbReference>
<gene>
    <name evidence="10" type="ORF">2461</name>
</gene>
<evidence type="ECO:0000256" key="2">
    <source>
        <dbReference type="ARBA" id="ARBA00008914"/>
    </source>
</evidence>
<evidence type="ECO:0000256" key="8">
    <source>
        <dbReference type="SAM" id="Phobius"/>
    </source>
</evidence>
<dbReference type="InterPro" id="IPR025713">
    <property type="entry name" value="MotB-like_N_dom"/>
</dbReference>
<dbReference type="PANTHER" id="PTHR30329">
    <property type="entry name" value="STATOR ELEMENT OF FLAGELLAR MOTOR COMPLEX"/>
    <property type="match status" value="1"/>
</dbReference>
<evidence type="ECO:0000256" key="4">
    <source>
        <dbReference type="ARBA" id="ARBA00022692"/>
    </source>
</evidence>
<dbReference type="InterPro" id="IPR050330">
    <property type="entry name" value="Bact_OuterMem_StrucFunc"/>
</dbReference>
<dbReference type="Gene3D" id="3.30.1330.60">
    <property type="entry name" value="OmpA-like domain"/>
    <property type="match status" value="1"/>
</dbReference>
<dbReference type="InterPro" id="IPR006665">
    <property type="entry name" value="OmpA-like"/>
</dbReference>
<dbReference type="RefSeq" id="WP_046499469.1">
    <property type="nucleotide sequence ID" value="NZ_CGIH01000042.1"/>
</dbReference>
<dbReference type="InterPro" id="IPR036737">
    <property type="entry name" value="OmpA-like_sf"/>
</dbReference>
<name>A0A0E4GWU0_9FIRM</name>
<protein>
    <submittedName>
        <fullName evidence="10">Outer membrane protein, OmpA/MotB, C-terminal</fullName>
    </submittedName>
</protein>
<comment type="subcellular location">
    <subcellularLocation>
        <location evidence="1">Cell membrane</location>
        <topology evidence="1">Single-pass membrane protein</topology>
    </subcellularLocation>
</comment>
<keyword evidence="11" id="KW-1185">Reference proteome</keyword>
<dbReference type="SUPFAM" id="SSF103088">
    <property type="entry name" value="OmpA-like"/>
    <property type="match status" value="1"/>
</dbReference>
<dbReference type="GO" id="GO:0005886">
    <property type="term" value="C:plasma membrane"/>
    <property type="evidence" value="ECO:0007669"/>
    <property type="project" value="UniProtKB-SubCell"/>
</dbReference>
<evidence type="ECO:0000256" key="1">
    <source>
        <dbReference type="ARBA" id="ARBA00004162"/>
    </source>
</evidence>
<evidence type="ECO:0000256" key="3">
    <source>
        <dbReference type="ARBA" id="ARBA00022475"/>
    </source>
</evidence>
<feature type="transmembrane region" description="Helical" evidence="8">
    <location>
        <begin position="24"/>
        <end position="44"/>
    </location>
</feature>
<keyword evidence="6 7" id="KW-0472">Membrane</keyword>
<dbReference type="Pfam" id="PF13677">
    <property type="entry name" value="MotB_plug"/>
    <property type="match status" value="1"/>
</dbReference>